<evidence type="ECO:0000313" key="5">
    <source>
        <dbReference type="Proteomes" id="UP001148614"/>
    </source>
</evidence>
<evidence type="ECO:0000313" key="4">
    <source>
        <dbReference type="EMBL" id="KAJ3571028.1"/>
    </source>
</evidence>
<gene>
    <name evidence="4" type="ORF">NPX13_g5524</name>
</gene>
<evidence type="ECO:0000256" key="1">
    <source>
        <dbReference type="ARBA" id="ARBA00009005"/>
    </source>
</evidence>
<keyword evidence="5" id="KW-1185">Reference proteome</keyword>
<dbReference type="Proteomes" id="UP001148614">
    <property type="component" value="Unassembled WGS sequence"/>
</dbReference>
<dbReference type="VEuPathDB" id="FungiDB:F4678DRAFT_451563"/>
<sequence length="721" mass="81124">MSAPQPSGSLRHFFIIVGIGYYAPVDAVSGKRSSHLKSLLGATVDADAMLTYINSLKFPQPPRVYKLTSSIPTLQGSKEPPEPEHERPTYENIVRVLRDVTTAVQKDKKGIVHIHFSCHGIRVKTSYPQIKGQTGFDESIAPYDYNRAGRPLRDVELGMLIQNMTKHGANVSTTFDCCHAGSVSRGDEDESSSESENENADLDECDRTSNTRGGSNAAYGPEQWRNSTDPLHVADELIHPFKEAWGDKKMQHDSTWLLPVGYDMFGACCLDEKATEEAYGGKYNGVFTHTFIKVLNEFRVEGRTPTHERIRKRVLSSFRKEQIRQTPVFVGNSGRHWLRVTNGSNVPSLSVITADASRVILSEGQAQGVTKGSTYAIYQSLDEPIGDISDKPLVEVVQVVADKCSAKWVTQPCQVLIGAEAVLVKYQLDDLRIFMSPGTPRSDTFNASKYDELRQFTTNHDSDMIEFIEDPSSSQCSTAPFTVFVNTDLKYQLTRSSDGAPIPMFPQSESADRFHRYLTQLARFETLKKLHNPFYSEQMEDCLEIHINGRNIMSYCAWEPSQLENLPPLDVKPGKVVVKLRNRIKDTLNVTGINLSPLWGTNIFHPLDEDFDTIPGYHERQTTWYVDRLPEYWDKTTGYVDCVKFFISGKSLRINTFESVVMDPIDKAITGTFRGGLDLEELLLDLGLPDRGFKRRSDRESPEASPWITLMFKIRTVAEEG</sequence>
<proteinExistence type="inferred from homology"/>
<dbReference type="InterPro" id="IPR050452">
    <property type="entry name" value="Metacaspase"/>
</dbReference>
<dbReference type="InterPro" id="IPR011600">
    <property type="entry name" value="Pept_C14_caspase"/>
</dbReference>
<name>A0A9W8TKX2_9PEZI</name>
<dbReference type="AlphaFoldDB" id="A0A9W8TKX2"/>
<organism evidence="4 5">
    <name type="scientific">Xylaria arbuscula</name>
    <dbReference type="NCBI Taxonomy" id="114810"/>
    <lineage>
        <taxon>Eukaryota</taxon>
        <taxon>Fungi</taxon>
        <taxon>Dikarya</taxon>
        <taxon>Ascomycota</taxon>
        <taxon>Pezizomycotina</taxon>
        <taxon>Sordariomycetes</taxon>
        <taxon>Xylariomycetidae</taxon>
        <taxon>Xylariales</taxon>
        <taxon>Xylariaceae</taxon>
        <taxon>Xylaria</taxon>
    </lineage>
</organism>
<dbReference type="GO" id="GO:0004197">
    <property type="term" value="F:cysteine-type endopeptidase activity"/>
    <property type="evidence" value="ECO:0007669"/>
    <property type="project" value="InterPro"/>
</dbReference>
<feature type="domain" description="Peptidase C14 caspase" evidence="3">
    <location>
        <begin position="15"/>
        <end position="330"/>
    </location>
</feature>
<protein>
    <recommendedName>
        <fullName evidence="3">Peptidase C14 caspase domain-containing protein</fullName>
    </recommendedName>
</protein>
<feature type="region of interest" description="Disordered" evidence="2">
    <location>
        <begin position="182"/>
        <end position="226"/>
    </location>
</feature>
<comment type="similarity">
    <text evidence="1">Belongs to the peptidase C14B family.</text>
</comment>
<comment type="caution">
    <text evidence="4">The sequence shown here is derived from an EMBL/GenBank/DDBJ whole genome shotgun (WGS) entry which is preliminary data.</text>
</comment>
<accession>A0A9W8TKX2</accession>
<dbReference type="PANTHER" id="PTHR48104">
    <property type="entry name" value="METACASPASE-4"/>
    <property type="match status" value="1"/>
</dbReference>
<dbReference type="GO" id="GO:0005737">
    <property type="term" value="C:cytoplasm"/>
    <property type="evidence" value="ECO:0007669"/>
    <property type="project" value="TreeGrafter"/>
</dbReference>
<evidence type="ECO:0000259" key="3">
    <source>
        <dbReference type="Pfam" id="PF00656"/>
    </source>
</evidence>
<dbReference type="Pfam" id="PF00656">
    <property type="entry name" value="Peptidase_C14"/>
    <property type="match status" value="1"/>
</dbReference>
<feature type="compositionally biased region" description="Acidic residues" evidence="2">
    <location>
        <begin position="187"/>
        <end position="204"/>
    </location>
</feature>
<evidence type="ECO:0000256" key="2">
    <source>
        <dbReference type="SAM" id="MobiDB-lite"/>
    </source>
</evidence>
<dbReference type="PANTHER" id="PTHR48104:SF30">
    <property type="entry name" value="METACASPASE-1"/>
    <property type="match status" value="1"/>
</dbReference>
<reference evidence="4" key="1">
    <citation type="submission" date="2022-07" db="EMBL/GenBank/DDBJ databases">
        <title>Genome Sequence of Xylaria arbuscula.</title>
        <authorList>
            <person name="Buettner E."/>
        </authorList>
    </citation>
    <scope>NUCLEOTIDE SEQUENCE</scope>
    <source>
        <strain evidence="4">VT107</strain>
    </source>
</reference>
<dbReference type="GO" id="GO:0006508">
    <property type="term" value="P:proteolysis"/>
    <property type="evidence" value="ECO:0007669"/>
    <property type="project" value="InterPro"/>
</dbReference>
<dbReference type="Gene3D" id="3.40.50.1460">
    <property type="match status" value="1"/>
</dbReference>
<dbReference type="EMBL" id="JANPWZ010000876">
    <property type="protein sequence ID" value="KAJ3571028.1"/>
    <property type="molecule type" value="Genomic_DNA"/>
</dbReference>